<feature type="region of interest" description="Disordered" evidence="2">
    <location>
        <begin position="133"/>
        <end position="190"/>
    </location>
</feature>
<evidence type="ECO:0000313" key="5">
    <source>
        <dbReference type="Proteomes" id="UP000541558"/>
    </source>
</evidence>
<dbReference type="Proteomes" id="UP000541558">
    <property type="component" value="Unassembled WGS sequence"/>
</dbReference>
<dbReference type="AlphaFoldDB" id="A0A8H5FCH5"/>
<reference evidence="4 5" key="1">
    <citation type="journal article" date="2020" name="ISME J.">
        <title>Uncovering the hidden diversity of litter-decomposition mechanisms in mushroom-forming fungi.</title>
        <authorList>
            <person name="Floudas D."/>
            <person name="Bentzer J."/>
            <person name="Ahren D."/>
            <person name="Johansson T."/>
            <person name="Persson P."/>
            <person name="Tunlid A."/>
        </authorList>
    </citation>
    <scope>NUCLEOTIDE SEQUENCE [LARGE SCALE GENOMIC DNA]</scope>
    <source>
        <strain evidence="4 5">CBS 175.51</strain>
    </source>
</reference>
<gene>
    <name evidence="4" type="ORF">D9611_008888</name>
</gene>
<feature type="domain" description="C3H1-type" evidence="3">
    <location>
        <begin position="413"/>
        <end position="442"/>
    </location>
</feature>
<name>A0A8H5FCH5_9AGAR</name>
<feature type="compositionally biased region" description="Low complexity" evidence="2">
    <location>
        <begin position="7"/>
        <end position="16"/>
    </location>
</feature>
<feature type="region of interest" description="Disordered" evidence="2">
    <location>
        <begin position="1"/>
        <end position="69"/>
    </location>
</feature>
<feature type="compositionally biased region" description="Basic and acidic residues" evidence="2">
    <location>
        <begin position="36"/>
        <end position="49"/>
    </location>
</feature>
<feature type="zinc finger region" description="C3H1-type" evidence="1">
    <location>
        <begin position="413"/>
        <end position="442"/>
    </location>
</feature>
<dbReference type="GO" id="GO:0008270">
    <property type="term" value="F:zinc ion binding"/>
    <property type="evidence" value="ECO:0007669"/>
    <property type="project" value="UniProtKB-KW"/>
</dbReference>
<evidence type="ECO:0000259" key="3">
    <source>
        <dbReference type="PROSITE" id="PS50103"/>
    </source>
</evidence>
<sequence>MFHGTHNSANQPSGPSGSNGGQSGTQNPTFVQGSSRDPHRPRSTHREDSESSISFTHGSEDHSGSFARQTVEKAEAVLEDVRRRNLSTNVAVGRLYSIFDLDGDYDNTERGERKRGFDNFVDQVEETERIEKEAAREGKRIQSALLYRPGQRNSRSRSPHSNRDGTKGGSEERNRWSSPNGDVDPAISGGKRVRIRREQLPWATRDDEFSSNITDSSCLRNQELLRLFKLDISFTLSDIELSPSAPLGFPESEWRKIIEGHAVNLNTVLGHLHFREAPEPSHGRLGDKELILPAPKGATRVTDAGQWASAWDAASEAYEFVFEHRRQELREYGNRIRRLFAARLPQSASRIIDYDDAVRKYVKGGTAMRLTDSHRYDHLFDAFLSFDGIESQRRESTKKGKGGNYGGGGSGGGRAAGICDRYNDKGGCERADGKCRFRHVCNGCGNGGHGQSSCKGGGGKAS</sequence>
<organism evidence="4 5">
    <name type="scientific">Ephemerocybe angulata</name>
    <dbReference type="NCBI Taxonomy" id="980116"/>
    <lineage>
        <taxon>Eukaryota</taxon>
        <taxon>Fungi</taxon>
        <taxon>Dikarya</taxon>
        <taxon>Basidiomycota</taxon>
        <taxon>Agaricomycotina</taxon>
        <taxon>Agaricomycetes</taxon>
        <taxon>Agaricomycetidae</taxon>
        <taxon>Agaricales</taxon>
        <taxon>Agaricineae</taxon>
        <taxon>Psathyrellaceae</taxon>
        <taxon>Ephemerocybe</taxon>
    </lineage>
</organism>
<protein>
    <recommendedName>
        <fullName evidence="3">C3H1-type domain-containing protein</fullName>
    </recommendedName>
</protein>
<evidence type="ECO:0000256" key="2">
    <source>
        <dbReference type="SAM" id="MobiDB-lite"/>
    </source>
</evidence>
<proteinExistence type="predicted"/>
<dbReference type="OrthoDB" id="2355984at2759"/>
<keyword evidence="1" id="KW-0862">Zinc</keyword>
<dbReference type="InterPro" id="IPR000571">
    <property type="entry name" value="Znf_CCCH"/>
</dbReference>
<evidence type="ECO:0000313" key="4">
    <source>
        <dbReference type="EMBL" id="KAF5332005.1"/>
    </source>
</evidence>
<keyword evidence="5" id="KW-1185">Reference proteome</keyword>
<evidence type="ECO:0000256" key="1">
    <source>
        <dbReference type="PROSITE-ProRule" id="PRU00723"/>
    </source>
</evidence>
<comment type="caution">
    <text evidence="4">The sequence shown here is derived from an EMBL/GenBank/DDBJ whole genome shotgun (WGS) entry which is preliminary data.</text>
</comment>
<keyword evidence="1" id="KW-0863">Zinc-finger</keyword>
<accession>A0A8H5FCH5</accession>
<dbReference type="PROSITE" id="PS50103">
    <property type="entry name" value="ZF_C3H1"/>
    <property type="match status" value="1"/>
</dbReference>
<dbReference type="EMBL" id="JAACJK010000112">
    <property type="protein sequence ID" value="KAF5332005.1"/>
    <property type="molecule type" value="Genomic_DNA"/>
</dbReference>
<keyword evidence="1" id="KW-0479">Metal-binding</keyword>
<feature type="compositionally biased region" description="Basic and acidic residues" evidence="2">
    <location>
        <begin position="161"/>
        <end position="175"/>
    </location>
</feature>